<gene>
    <name evidence="2 4" type="ORF">P152DRAFT_456143</name>
</gene>
<evidence type="ECO:0000313" key="4">
    <source>
        <dbReference type="RefSeq" id="XP_033536730.1"/>
    </source>
</evidence>
<reference evidence="2 4" key="1">
    <citation type="submission" date="2020-01" db="EMBL/GenBank/DDBJ databases">
        <authorList>
            <consortium name="DOE Joint Genome Institute"/>
            <person name="Haridas S."/>
            <person name="Albert R."/>
            <person name="Binder M."/>
            <person name="Bloem J."/>
            <person name="Labutti K."/>
            <person name="Salamov A."/>
            <person name="Andreopoulos B."/>
            <person name="Baker S.E."/>
            <person name="Barry K."/>
            <person name="Bills G."/>
            <person name="Bluhm B.H."/>
            <person name="Cannon C."/>
            <person name="Castanera R."/>
            <person name="Culley D.E."/>
            <person name="Daum C."/>
            <person name="Ezra D."/>
            <person name="Gonzalez J.B."/>
            <person name="Henrissat B."/>
            <person name="Kuo A."/>
            <person name="Liang C."/>
            <person name="Lipzen A."/>
            <person name="Lutzoni F."/>
            <person name="Magnuson J."/>
            <person name="Mondo S."/>
            <person name="Nolan M."/>
            <person name="Ohm R."/>
            <person name="Pangilinan J."/>
            <person name="Park H.-J."/>
            <person name="Ramirez L."/>
            <person name="Alfaro M."/>
            <person name="Sun H."/>
            <person name="Tritt A."/>
            <person name="Yoshinaga Y."/>
            <person name="Zwiers L.-H."/>
            <person name="Turgeon B.G."/>
            <person name="Goodwin S.B."/>
            <person name="Spatafora J.W."/>
            <person name="Crous P.W."/>
            <person name="Grigoriev I.V."/>
        </authorList>
    </citation>
    <scope>NUCLEOTIDE SEQUENCE</scope>
    <source>
        <strain evidence="2 4">CBS 781.70</strain>
    </source>
</reference>
<accession>A0A6G1GB73</accession>
<reference evidence="4" key="2">
    <citation type="submission" date="2020-04" db="EMBL/GenBank/DDBJ databases">
        <authorList>
            <consortium name="NCBI Genome Project"/>
        </authorList>
    </citation>
    <scope>NUCLEOTIDE SEQUENCE</scope>
    <source>
        <strain evidence="4">CBS 781.70</strain>
    </source>
</reference>
<sequence>MSNDQRPQPAANSSWPRSSREGDDDTESERTAVSPARTPEIPDVIMRDAPSRQRTANLATFLASGILTDPMETIEGFLAEEEAGPGTLRRQVLVRDSSPGIVFQGASPVPAVPGVDALQLNPITRSEMESLEEGDLLSLDEVLAHFPEEDIQKLGNDSDSDADSECSHNTDPEAHARKRQGRTPRAVIFPGPSVAELSYIYFGNRHRRWSCRRICQHSCPQGQTFDVTAEVRTQCPHPNHRSWSYLDLADPGVLGMLEQLKSQLRLDRHARGEDILEGLFQRRRRTRTCPALEFT</sequence>
<organism evidence="2">
    <name type="scientific">Eremomyces bilateralis CBS 781.70</name>
    <dbReference type="NCBI Taxonomy" id="1392243"/>
    <lineage>
        <taxon>Eukaryota</taxon>
        <taxon>Fungi</taxon>
        <taxon>Dikarya</taxon>
        <taxon>Ascomycota</taxon>
        <taxon>Pezizomycotina</taxon>
        <taxon>Dothideomycetes</taxon>
        <taxon>Dothideomycetes incertae sedis</taxon>
        <taxon>Eremomycetales</taxon>
        <taxon>Eremomycetaceae</taxon>
        <taxon>Eremomyces</taxon>
    </lineage>
</organism>
<dbReference type="EMBL" id="ML975152">
    <property type="protein sequence ID" value="KAF1815099.1"/>
    <property type="molecule type" value="Genomic_DNA"/>
</dbReference>
<feature type="compositionally biased region" description="Basic and acidic residues" evidence="1">
    <location>
        <begin position="165"/>
        <end position="175"/>
    </location>
</feature>
<feature type="region of interest" description="Disordered" evidence="1">
    <location>
        <begin position="1"/>
        <end position="52"/>
    </location>
</feature>
<feature type="region of interest" description="Disordered" evidence="1">
    <location>
        <begin position="152"/>
        <end position="184"/>
    </location>
</feature>
<protein>
    <submittedName>
        <fullName evidence="2 4">Uncharacterized protein</fullName>
    </submittedName>
</protein>
<evidence type="ECO:0000313" key="3">
    <source>
        <dbReference type="Proteomes" id="UP000504638"/>
    </source>
</evidence>
<proteinExistence type="predicted"/>
<dbReference type="RefSeq" id="XP_033536730.1">
    <property type="nucleotide sequence ID" value="XM_033678933.1"/>
</dbReference>
<dbReference type="Proteomes" id="UP000504638">
    <property type="component" value="Unplaced"/>
</dbReference>
<reference evidence="4" key="3">
    <citation type="submission" date="2025-04" db="UniProtKB">
        <authorList>
            <consortium name="RefSeq"/>
        </authorList>
    </citation>
    <scope>IDENTIFICATION</scope>
    <source>
        <strain evidence="4">CBS 781.70</strain>
    </source>
</reference>
<evidence type="ECO:0000256" key="1">
    <source>
        <dbReference type="SAM" id="MobiDB-lite"/>
    </source>
</evidence>
<keyword evidence="3" id="KW-1185">Reference proteome</keyword>
<name>A0A6G1GB73_9PEZI</name>
<feature type="compositionally biased region" description="Polar residues" evidence="1">
    <location>
        <begin position="1"/>
        <end position="17"/>
    </location>
</feature>
<dbReference type="GeneID" id="54419503"/>
<dbReference type="AlphaFoldDB" id="A0A6G1GB73"/>
<evidence type="ECO:0000313" key="2">
    <source>
        <dbReference type="EMBL" id="KAF1815099.1"/>
    </source>
</evidence>